<name>A0A5B8CVP4_9PROT</name>
<feature type="chain" id="PRO_5022712498" evidence="1">
    <location>
        <begin position="22"/>
        <end position="276"/>
    </location>
</feature>
<gene>
    <name evidence="3" type="ORF">FIU01_04180</name>
</gene>
<dbReference type="EMBL" id="CP040946">
    <property type="protein sequence ID" value="QDC45319.1"/>
    <property type="molecule type" value="Genomic_DNA"/>
</dbReference>
<dbReference type="OrthoDB" id="8538324at2"/>
<dbReference type="NCBIfam" id="TIGR02595">
    <property type="entry name" value="PEP_CTERM"/>
    <property type="match status" value="1"/>
</dbReference>
<dbReference type="InterPro" id="IPR013424">
    <property type="entry name" value="Ice-binding_C"/>
</dbReference>
<evidence type="ECO:0000313" key="4">
    <source>
        <dbReference type="Proteomes" id="UP000311008"/>
    </source>
</evidence>
<dbReference type="KEGG" id="mmec:FIU01_04180"/>
<dbReference type="Proteomes" id="UP000311008">
    <property type="component" value="Chromosome"/>
</dbReference>
<evidence type="ECO:0000259" key="2">
    <source>
        <dbReference type="Pfam" id="PF07589"/>
    </source>
</evidence>
<evidence type="ECO:0000256" key="1">
    <source>
        <dbReference type="SAM" id="SignalP"/>
    </source>
</evidence>
<evidence type="ECO:0000313" key="3">
    <source>
        <dbReference type="EMBL" id="QDC45319.1"/>
    </source>
</evidence>
<sequence>MTLKMAIASAMLSLATTATYAGNFTNVPYTTPNATVVNGATNPVADQLFLDATSITWATGFDGLVAQSINYSATAGNGTLTLLSFRENDDILLAGQEVGDLYDFVYRDSLDGKLVFGTRVILEGEEEEEEEVEEGEEFEVELNFIYRGGFTNYTTAAAWTFLGDNDLRMYNAARTDSYELDAPFDADADLIRFQADISPEEGNPISGLYLVKTDATAFSLAANAIGYYQAGEEGQAVVGEFIAGFAPTAVPEPENYALMMLGLGAIAFARRQQKKA</sequence>
<feature type="signal peptide" evidence="1">
    <location>
        <begin position="1"/>
        <end position="21"/>
    </location>
</feature>
<keyword evidence="1" id="KW-0732">Signal</keyword>
<protein>
    <submittedName>
        <fullName evidence="3">PEP-CTERM sorting domain-containing protein</fullName>
    </submittedName>
</protein>
<dbReference type="AlphaFoldDB" id="A0A5B8CVP4"/>
<proteinExistence type="predicted"/>
<feature type="domain" description="Ice-binding protein C-terminal" evidence="2">
    <location>
        <begin position="249"/>
        <end position="271"/>
    </location>
</feature>
<reference evidence="4" key="1">
    <citation type="journal article" date="2019" name="ISME J.">
        <title>Evolution in action: habitat transition from sediment to the pelagial leads to genome streamlining in Methylophilaceae.</title>
        <authorList>
            <person name="Salcher M."/>
            <person name="Schaefle D."/>
            <person name="Kaspar M."/>
            <person name="Neuenschwander S.M."/>
            <person name="Ghai R."/>
        </authorList>
    </citation>
    <scope>NUCLEOTIDE SEQUENCE [LARGE SCALE GENOMIC DNA]</scope>
    <source>
        <strain evidence="4">MMS-M-51</strain>
    </source>
</reference>
<dbReference type="Pfam" id="PF07589">
    <property type="entry name" value="PEP-CTERM"/>
    <property type="match status" value="1"/>
</dbReference>
<organism evidence="3 4">
    <name type="scientific">Methylophilus medardicus</name>
    <dbReference type="NCBI Taxonomy" id="2588534"/>
    <lineage>
        <taxon>Bacteria</taxon>
        <taxon>Pseudomonadati</taxon>
        <taxon>Pseudomonadota</taxon>
        <taxon>Betaproteobacteria</taxon>
        <taxon>Nitrosomonadales</taxon>
        <taxon>Methylophilaceae</taxon>
        <taxon>Methylophilus</taxon>
    </lineage>
</organism>
<accession>A0A5B8CVP4</accession>
<keyword evidence="4" id="KW-1185">Reference proteome</keyword>